<evidence type="ECO:0000256" key="3">
    <source>
        <dbReference type="ARBA" id="ARBA00022723"/>
    </source>
</evidence>
<proteinExistence type="inferred from homology"/>
<keyword evidence="4 7" id="KW-0378">Hydrolase</keyword>
<gene>
    <name evidence="8" type="primary">gmhB</name>
    <name evidence="8" type="ORF">HJG40_03225</name>
</gene>
<dbReference type="PIRSF" id="PIRSF004682">
    <property type="entry name" value="GmhB"/>
    <property type="match status" value="1"/>
</dbReference>
<evidence type="ECO:0000313" key="8">
    <source>
        <dbReference type="EMBL" id="MBU2737835.1"/>
    </source>
</evidence>
<dbReference type="NCBIfam" id="TIGR01549">
    <property type="entry name" value="HAD-SF-IA-v1"/>
    <property type="match status" value="1"/>
</dbReference>
<keyword evidence="5 7" id="KW-0119">Carbohydrate metabolism</keyword>
<dbReference type="SUPFAM" id="SSF56784">
    <property type="entry name" value="HAD-like"/>
    <property type="match status" value="1"/>
</dbReference>
<dbReference type="EC" id="3.1.3.-" evidence="7"/>
<dbReference type="EMBL" id="JABELD010000021">
    <property type="protein sequence ID" value="MBU2737835.1"/>
    <property type="molecule type" value="Genomic_DNA"/>
</dbReference>
<protein>
    <recommendedName>
        <fullName evidence="6 7">D,D-heptose 1,7-bisphosphate phosphatase</fullName>
        <ecNumber evidence="7">3.1.3.-</ecNumber>
    </recommendedName>
</protein>
<evidence type="ECO:0000256" key="4">
    <source>
        <dbReference type="ARBA" id="ARBA00022801"/>
    </source>
</evidence>
<dbReference type="Gene3D" id="3.40.50.1000">
    <property type="entry name" value="HAD superfamily/HAD-like"/>
    <property type="match status" value="1"/>
</dbReference>
<dbReference type="InterPro" id="IPR006549">
    <property type="entry name" value="HAD-SF_hydro_IIIA"/>
</dbReference>
<dbReference type="Pfam" id="PF13242">
    <property type="entry name" value="Hydrolase_like"/>
    <property type="match status" value="1"/>
</dbReference>
<dbReference type="PANTHER" id="PTHR42891:SF1">
    <property type="entry name" value="D-GLYCERO-BETA-D-MANNO-HEPTOSE-1,7-BISPHOSPHATE 7-PHOSPHATASE"/>
    <property type="match status" value="1"/>
</dbReference>
<comment type="subcellular location">
    <subcellularLocation>
        <location evidence="1 7">Cytoplasm</location>
    </subcellularLocation>
</comment>
<evidence type="ECO:0000256" key="1">
    <source>
        <dbReference type="ARBA" id="ARBA00004496"/>
    </source>
</evidence>
<name>A0ABS5ZMW8_9PROT</name>
<dbReference type="RefSeq" id="WP_215862861.1">
    <property type="nucleotide sequence ID" value="NZ_JABELD010000021.1"/>
</dbReference>
<dbReference type="InterPro" id="IPR004446">
    <property type="entry name" value="Heptose_bisP_phosphatase"/>
</dbReference>
<keyword evidence="3" id="KW-0479">Metal-binding</keyword>
<dbReference type="NCBIfam" id="TIGR01662">
    <property type="entry name" value="HAD-SF-IIIA"/>
    <property type="match status" value="1"/>
</dbReference>
<evidence type="ECO:0000256" key="2">
    <source>
        <dbReference type="ARBA" id="ARBA00022490"/>
    </source>
</evidence>
<dbReference type="InterPro" id="IPR006543">
    <property type="entry name" value="Histidinol-phos"/>
</dbReference>
<evidence type="ECO:0000256" key="6">
    <source>
        <dbReference type="ARBA" id="ARBA00031828"/>
    </source>
</evidence>
<dbReference type="PANTHER" id="PTHR42891">
    <property type="entry name" value="D-GLYCERO-BETA-D-MANNO-HEPTOSE-1,7-BISPHOSPHATE 7-PHOSPHATASE"/>
    <property type="match status" value="1"/>
</dbReference>
<dbReference type="InterPro" id="IPR023214">
    <property type="entry name" value="HAD_sf"/>
</dbReference>
<evidence type="ECO:0000256" key="5">
    <source>
        <dbReference type="ARBA" id="ARBA00023277"/>
    </source>
</evidence>
<dbReference type="GO" id="GO:0034200">
    <property type="term" value="F:D-glycero-beta-D-manno-heptose 1,7-bisphosphate 7-phosphatase activity"/>
    <property type="evidence" value="ECO:0007669"/>
    <property type="project" value="UniProtKB-EC"/>
</dbReference>
<dbReference type="InterPro" id="IPR036412">
    <property type="entry name" value="HAD-like_sf"/>
</dbReference>
<dbReference type="InterPro" id="IPR006439">
    <property type="entry name" value="HAD-SF_hydro_IA"/>
</dbReference>
<evidence type="ECO:0000256" key="7">
    <source>
        <dbReference type="PIRNR" id="PIRNR004682"/>
    </source>
</evidence>
<dbReference type="CDD" id="cd07503">
    <property type="entry name" value="HAD_HisB-N"/>
    <property type="match status" value="1"/>
</dbReference>
<keyword evidence="9" id="KW-1185">Reference proteome</keyword>
<sequence length="179" mass="19440">MAQWIILDRDGVINEDSNAFIKSPAEWRPIPGSLEAISRLNRAGFQVVIATNQSGVGRGLFDIRTLTAIHQRMRQELAVFGGRIEAIFFCPHLPDAGCQCRKPMPGMFQEIAERLQISFENVPAIGDSLRDLQAAQKAGAKPILVLTGKGQNTRRDAESAGFPIFLDLAAAVQAILGAS</sequence>
<comment type="caution">
    <text evidence="8">The sequence shown here is derived from an EMBL/GenBank/DDBJ whole genome shotgun (WGS) entry which is preliminary data.</text>
</comment>
<reference evidence="8 9" key="1">
    <citation type="journal article" date="2021" name="ISME J.">
        <title>Genomic evolution of the class Acidithiobacillia: deep-branching Proteobacteria living in extreme acidic conditions.</title>
        <authorList>
            <person name="Moya-Beltran A."/>
            <person name="Beard S."/>
            <person name="Rojas-Villalobos C."/>
            <person name="Issotta F."/>
            <person name="Gallardo Y."/>
            <person name="Ulloa R."/>
            <person name="Giaveno A."/>
            <person name="Degli Esposti M."/>
            <person name="Johnson D.B."/>
            <person name="Quatrini R."/>
        </authorList>
    </citation>
    <scope>NUCLEOTIDE SEQUENCE [LARGE SCALE GENOMIC DNA]</scope>
    <source>
        <strain evidence="8 9">ATCC 19703</strain>
    </source>
</reference>
<accession>A0ABS5ZMW8</accession>
<dbReference type="NCBIfam" id="TIGR01656">
    <property type="entry name" value="Histidinol-ppas"/>
    <property type="match status" value="1"/>
</dbReference>
<dbReference type="Proteomes" id="UP001197028">
    <property type="component" value="Unassembled WGS sequence"/>
</dbReference>
<comment type="similarity">
    <text evidence="7">Belongs to the gmhB family.</text>
</comment>
<dbReference type="NCBIfam" id="NF006506">
    <property type="entry name" value="PRK08942.1"/>
    <property type="match status" value="1"/>
</dbReference>
<keyword evidence="2 7" id="KW-0963">Cytoplasm</keyword>
<evidence type="ECO:0000313" key="9">
    <source>
        <dbReference type="Proteomes" id="UP001197028"/>
    </source>
</evidence>
<organism evidence="8 9">
    <name type="scientific">Acidithiobacillus concretivorus</name>
    <dbReference type="NCBI Taxonomy" id="3063952"/>
    <lineage>
        <taxon>Bacteria</taxon>
        <taxon>Pseudomonadati</taxon>
        <taxon>Pseudomonadota</taxon>
        <taxon>Acidithiobacillia</taxon>
        <taxon>Acidithiobacillales</taxon>
        <taxon>Acidithiobacillaceae</taxon>
        <taxon>Acidithiobacillus</taxon>
    </lineage>
</organism>